<dbReference type="GO" id="GO:0016829">
    <property type="term" value="F:lyase activity"/>
    <property type="evidence" value="ECO:0007669"/>
    <property type="project" value="UniProtKB-KW"/>
</dbReference>
<dbReference type="Gene3D" id="1.10.150.110">
    <property type="entry name" value="DNA polymerase beta, N-terminal domain-like"/>
    <property type="match status" value="1"/>
</dbReference>
<feature type="compositionally biased region" description="Basic and acidic residues" evidence="17">
    <location>
        <begin position="295"/>
        <end position="314"/>
    </location>
</feature>
<dbReference type="InterPro" id="IPR037160">
    <property type="entry name" value="DNA_Pol_thumb_sf"/>
</dbReference>
<dbReference type="InterPro" id="IPR043519">
    <property type="entry name" value="NT_sf"/>
</dbReference>
<evidence type="ECO:0000256" key="5">
    <source>
        <dbReference type="ARBA" id="ARBA00022679"/>
    </source>
</evidence>
<dbReference type="Proteomes" id="UP000799537">
    <property type="component" value="Unassembled WGS sequence"/>
</dbReference>
<evidence type="ECO:0000256" key="10">
    <source>
        <dbReference type="ARBA" id="ARBA00022932"/>
    </source>
</evidence>
<evidence type="ECO:0000256" key="17">
    <source>
        <dbReference type="SAM" id="MobiDB-lite"/>
    </source>
</evidence>
<evidence type="ECO:0000259" key="18">
    <source>
        <dbReference type="PROSITE" id="PS50172"/>
    </source>
</evidence>
<evidence type="ECO:0000256" key="9">
    <source>
        <dbReference type="ARBA" id="ARBA00022763"/>
    </source>
</evidence>
<dbReference type="PANTHER" id="PTHR11276">
    <property type="entry name" value="DNA POLYMERASE TYPE-X FAMILY MEMBER"/>
    <property type="match status" value="1"/>
</dbReference>
<evidence type="ECO:0000313" key="20">
    <source>
        <dbReference type="Proteomes" id="UP000799537"/>
    </source>
</evidence>
<evidence type="ECO:0000256" key="2">
    <source>
        <dbReference type="ARBA" id="ARBA00004123"/>
    </source>
</evidence>
<evidence type="ECO:0000256" key="11">
    <source>
        <dbReference type="ARBA" id="ARBA00023204"/>
    </source>
</evidence>
<keyword evidence="10 16" id="KW-0239">DNA-directed DNA polymerase</keyword>
<dbReference type="InterPro" id="IPR036420">
    <property type="entry name" value="BRCT_dom_sf"/>
</dbReference>
<dbReference type="InterPro" id="IPR001357">
    <property type="entry name" value="BRCT_dom"/>
</dbReference>
<dbReference type="RefSeq" id="XP_033672857.1">
    <property type="nucleotide sequence ID" value="XM_033815628.1"/>
</dbReference>
<comment type="catalytic activity">
    <reaction evidence="14 16">
        <text>DNA(n) + a 2'-deoxyribonucleoside 5'-triphosphate = DNA(n+1) + diphosphate</text>
        <dbReference type="Rhea" id="RHEA:22508"/>
        <dbReference type="Rhea" id="RHEA-COMP:17339"/>
        <dbReference type="Rhea" id="RHEA-COMP:17340"/>
        <dbReference type="ChEBI" id="CHEBI:33019"/>
        <dbReference type="ChEBI" id="CHEBI:61560"/>
        <dbReference type="ChEBI" id="CHEBI:173112"/>
        <dbReference type="EC" id="2.7.7.7"/>
    </reaction>
</comment>
<dbReference type="GO" id="GO:0005634">
    <property type="term" value="C:nucleus"/>
    <property type="evidence" value="ECO:0007669"/>
    <property type="project" value="UniProtKB-SubCell"/>
</dbReference>
<accession>A0A6A6D0L8</accession>
<dbReference type="PROSITE" id="PS50172">
    <property type="entry name" value="BRCT"/>
    <property type="match status" value="1"/>
</dbReference>
<evidence type="ECO:0000256" key="16">
    <source>
        <dbReference type="RuleBase" id="RU366014"/>
    </source>
</evidence>
<dbReference type="GO" id="GO:0006303">
    <property type="term" value="P:double-strand break repair via nonhomologous end joining"/>
    <property type="evidence" value="ECO:0007669"/>
    <property type="project" value="TreeGrafter"/>
</dbReference>
<comment type="cofactor">
    <cofactor evidence="1">
        <name>Mn(2+)</name>
        <dbReference type="ChEBI" id="CHEBI:29035"/>
    </cofactor>
</comment>
<keyword evidence="13 16" id="KW-0539">Nucleus</keyword>
<dbReference type="Pfam" id="PF10391">
    <property type="entry name" value="DNA_pol_lambd_f"/>
    <property type="match status" value="1"/>
</dbReference>
<evidence type="ECO:0000256" key="7">
    <source>
        <dbReference type="ARBA" id="ARBA00022705"/>
    </source>
</evidence>
<dbReference type="EMBL" id="ML993582">
    <property type="protein sequence ID" value="KAF2171968.1"/>
    <property type="molecule type" value="Genomic_DNA"/>
</dbReference>
<dbReference type="SMART" id="SM00483">
    <property type="entry name" value="POLXc"/>
    <property type="match status" value="1"/>
</dbReference>
<keyword evidence="12" id="KW-0456">Lyase</keyword>
<dbReference type="GO" id="GO:0046872">
    <property type="term" value="F:metal ion binding"/>
    <property type="evidence" value="ECO:0007669"/>
    <property type="project" value="UniProtKB-UniRule"/>
</dbReference>
<dbReference type="GO" id="GO:0003677">
    <property type="term" value="F:DNA binding"/>
    <property type="evidence" value="ECO:0007669"/>
    <property type="project" value="UniProtKB-UniRule"/>
</dbReference>
<dbReference type="AlphaFoldDB" id="A0A6A6D0L8"/>
<dbReference type="SUPFAM" id="SSF52113">
    <property type="entry name" value="BRCT domain"/>
    <property type="match status" value="1"/>
</dbReference>
<comment type="similarity">
    <text evidence="3 16">Belongs to the DNA polymerase type-X family.</text>
</comment>
<evidence type="ECO:0000256" key="3">
    <source>
        <dbReference type="ARBA" id="ARBA00008323"/>
    </source>
</evidence>
<dbReference type="Gene3D" id="3.30.460.10">
    <property type="entry name" value="Beta Polymerase, domain 2"/>
    <property type="match status" value="1"/>
</dbReference>
<dbReference type="PRINTS" id="PR00869">
    <property type="entry name" value="DNAPOLX"/>
</dbReference>
<dbReference type="InterPro" id="IPR010996">
    <property type="entry name" value="HHH_MUS81"/>
</dbReference>
<comment type="subcellular location">
    <subcellularLocation>
        <location evidence="2 16">Nucleus</location>
    </subcellularLocation>
</comment>
<dbReference type="InterPro" id="IPR028207">
    <property type="entry name" value="DNA_pol_B_palm_palm"/>
</dbReference>
<dbReference type="InterPro" id="IPR022312">
    <property type="entry name" value="DNA_pol_X"/>
</dbReference>
<evidence type="ECO:0000256" key="13">
    <source>
        <dbReference type="ARBA" id="ARBA00023242"/>
    </source>
</evidence>
<dbReference type="Gene3D" id="1.10.150.20">
    <property type="entry name" value="5' to 3' exonuclease, C-terminal subdomain"/>
    <property type="match status" value="1"/>
</dbReference>
<evidence type="ECO:0000256" key="6">
    <source>
        <dbReference type="ARBA" id="ARBA00022695"/>
    </source>
</evidence>
<keyword evidence="11 16" id="KW-0234">DNA repair</keyword>
<dbReference type="FunFam" id="1.10.150.110:FF:000005">
    <property type="entry name" value="DNA polymerase POL4"/>
    <property type="match status" value="1"/>
</dbReference>
<evidence type="ECO:0000256" key="8">
    <source>
        <dbReference type="ARBA" id="ARBA00022723"/>
    </source>
</evidence>
<feature type="domain" description="BRCT" evidence="18">
    <location>
        <begin position="123"/>
        <end position="219"/>
    </location>
</feature>
<dbReference type="SUPFAM" id="SSF47802">
    <property type="entry name" value="DNA polymerase beta, N-terminal domain-like"/>
    <property type="match status" value="1"/>
</dbReference>
<dbReference type="FunFam" id="1.10.150.20:FF:000010">
    <property type="entry name" value="DNA polymerase lambda"/>
    <property type="match status" value="1"/>
</dbReference>
<feature type="compositionally biased region" description="Polar residues" evidence="17">
    <location>
        <begin position="231"/>
        <end position="240"/>
    </location>
</feature>
<keyword evidence="5 16" id="KW-0808">Transferase</keyword>
<reference evidence="19" key="1">
    <citation type="journal article" date="2020" name="Stud. Mycol.">
        <title>101 Dothideomycetes genomes: a test case for predicting lifestyles and emergence of pathogens.</title>
        <authorList>
            <person name="Haridas S."/>
            <person name="Albert R."/>
            <person name="Binder M."/>
            <person name="Bloem J."/>
            <person name="Labutti K."/>
            <person name="Salamov A."/>
            <person name="Andreopoulos B."/>
            <person name="Baker S."/>
            <person name="Barry K."/>
            <person name="Bills G."/>
            <person name="Bluhm B."/>
            <person name="Cannon C."/>
            <person name="Castanera R."/>
            <person name="Culley D."/>
            <person name="Daum C."/>
            <person name="Ezra D."/>
            <person name="Gonzalez J."/>
            <person name="Henrissat B."/>
            <person name="Kuo A."/>
            <person name="Liang C."/>
            <person name="Lipzen A."/>
            <person name="Lutzoni F."/>
            <person name="Magnuson J."/>
            <person name="Mondo S."/>
            <person name="Nolan M."/>
            <person name="Ohm R."/>
            <person name="Pangilinan J."/>
            <person name="Park H.-J."/>
            <person name="Ramirez L."/>
            <person name="Alfaro M."/>
            <person name="Sun H."/>
            <person name="Tritt A."/>
            <person name="Yoshinaga Y."/>
            <person name="Zwiers L.-H."/>
            <person name="Turgeon B."/>
            <person name="Goodwin S."/>
            <person name="Spatafora J."/>
            <person name="Crous P."/>
            <person name="Grigoriev I."/>
        </authorList>
    </citation>
    <scope>NUCLEOTIDE SEQUENCE</scope>
    <source>
        <strain evidence="19">ATCC 36951</strain>
    </source>
</reference>
<keyword evidence="20" id="KW-1185">Reference proteome</keyword>
<dbReference type="PANTHER" id="PTHR11276:SF28">
    <property type="entry name" value="DNA POLYMERASE LAMBDA"/>
    <property type="match status" value="1"/>
</dbReference>
<dbReference type="GeneID" id="54568900"/>
<evidence type="ECO:0000256" key="1">
    <source>
        <dbReference type="ARBA" id="ARBA00001936"/>
    </source>
</evidence>
<name>A0A6A6D0L8_ZASCE</name>
<dbReference type="SUPFAM" id="SSF81585">
    <property type="entry name" value="PsbU/PolX domain-like"/>
    <property type="match status" value="1"/>
</dbReference>
<dbReference type="PRINTS" id="PR00870">
    <property type="entry name" value="DNAPOLXBETA"/>
</dbReference>
<feature type="region of interest" description="Disordered" evidence="17">
    <location>
        <begin position="1"/>
        <end position="77"/>
    </location>
</feature>
<dbReference type="FunFam" id="3.30.210.10:FF:000001">
    <property type="entry name" value="DNA polymerase lambda"/>
    <property type="match status" value="1"/>
</dbReference>
<dbReference type="InterPro" id="IPR002008">
    <property type="entry name" value="DNA_pol_X_beta-like"/>
</dbReference>
<dbReference type="GO" id="GO:0003887">
    <property type="term" value="F:DNA-directed DNA polymerase activity"/>
    <property type="evidence" value="ECO:0007669"/>
    <property type="project" value="UniProtKB-UniRule"/>
</dbReference>
<evidence type="ECO:0000256" key="12">
    <source>
        <dbReference type="ARBA" id="ARBA00023239"/>
    </source>
</evidence>
<keyword evidence="4" id="KW-0237">DNA synthesis</keyword>
<dbReference type="CDD" id="cd00141">
    <property type="entry name" value="NT_POLXc"/>
    <property type="match status" value="1"/>
</dbReference>
<sequence>MEGDGEDQLKRKKNFFDSIGLPSDDDETPDPGRTEAQSAIASTSSRPLARSVSDSRVNVGERLMQEANKPPSSSEPQNIVAKATINMQKKPPTSLRKTVSDVIRPKESIQNTGKRKRSDLVPAEQQLFEGLHFYFFPNDDRHPARRLRIAKAMQFGAVWDKTWNSNITHVVMDKGMDYRQLIKFLKMEKLPESVIVVSEDYVAQSITYRTLLDPKQARFAVKGLEMPSFKQVESTESDTSLPLKPPTKDTVARQPETPPAEAVEVAATALDRVFENQQLDEEEPERIPNSFEATESNKELDEAIRTARTLRDVPLDEEGESRPGTSEGPDSGDEEQDTGLKLLKQRKSKFNRLQDKFQCMEKHTGDKSNSPNQATIDVLQQMADYYGQTGDEWRIRAYRKCITSLRNYPTKITTREEAAKLPNVGPRLAEKIEEIAFTNHLRRLDNAKAEPSDQVLQTFMQVYGAGIVQANRWVRDGYRTLDELLQKADLTDNQRIGILHYEDFNSRIPRAEVAQHGTIVRKCLQAIDPSFEVIVGGSYRRGSKDSGDIDCIVTRPNTDADHLRNVVLGQLVPQLTAKGFLVASLAITSKDDGSKWHGASRLAGSKTWRRLDLLLVPSDELGAALIYFTGNDIFNRSLRLLASYKGMRLNQRGLYRDVIRGPKRVKVTEGTLVEGRDEKKIFEALGVPWRPPEHRIC</sequence>
<dbReference type="InterPro" id="IPR027421">
    <property type="entry name" value="DNA_pol_lamdba_lyase_dom_sf"/>
</dbReference>
<keyword evidence="9 16" id="KW-0227">DNA damage</keyword>
<dbReference type="SUPFAM" id="SSF81301">
    <property type="entry name" value="Nucleotidyltransferase"/>
    <property type="match status" value="1"/>
</dbReference>
<dbReference type="Gene3D" id="3.30.210.10">
    <property type="entry name" value="DNA polymerase, thumb domain"/>
    <property type="match status" value="1"/>
</dbReference>
<dbReference type="Gene3D" id="3.40.50.10190">
    <property type="entry name" value="BRCT domain"/>
    <property type="match status" value="1"/>
</dbReference>
<evidence type="ECO:0000256" key="4">
    <source>
        <dbReference type="ARBA" id="ARBA00022634"/>
    </source>
</evidence>
<keyword evidence="8" id="KW-0479">Metal-binding</keyword>
<dbReference type="InterPro" id="IPR018944">
    <property type="entry name" value="DNA_pol_lambd_fingers_domain"/>
</dbReference>
<evidence type="ECO:0000313" key="19">
    <source>
        <dbReference type="EMBL" id="KAF2171968.1"/>
    </source>
</evidence>
<evidence type="ECO:0000256" key="14">
    <source>
        <dbReference type="ARBA" id="ARBA00049244"/>
    </source>
</evidence>
<evidence type="ECO:0000256" key="15">
    <source>
        <dbReference type="PIRSR" id="PIRSR622312-50"/>
    </source>
</evidence>
<dbReference type="Pfam" id="PF14716">
    <property type="entry name" value="HHH_8"/>
    <property type="match status" value="1"/>
</dbReference>
<feature type="compositionally biased region" description="Polar residues" evidence="17">
    <location>
        <begin position="35"/>
        <end position="56"/>
    </location>
</feature>
<comment type="function">
    <text evidence="16">DNA polymerase that functions in several pathways of DNA repair. Involved in base excision repair (BER) responsible for repair of lesions that give rise to abasic (AP) sites in DNA. Also contributes to DNA double-strand break repair by non-homologous end joining and homologous recombination. Has both template-dependent and template-independent (terminal transferase) DNA polymerase activities. Has also a 5'-deoxyribose-5-phosphate lyase (dRP lyase) activity.</text>
</comment>
<organism evidence="19 20">
    <name type="scientific">Zasmidium cellare ATCC 36951</name>
    <dbReference type="NCBI Taxonomy" id="1080233"/>
    <lineage>
        <taxon>Eukaryota</taxon>
        <taxon>Fungi</taxon>
        <taxon>Dikarya</taxon>
        <taxon>Ascomycota</taxon>
        <taxon>Pezizomycotina</taxon>
        <taxon>Dothideomycetes</taxon>
        <taxon>Dothideomycetidae</taxon>
        <taxon>Mycosphaerellales</taxon>
        <taxon>Mycosphaerellaceae</taxon>
        <taxon>Zasmidium</taxon>
    </lineage>
</organism>
<dbReference type="Pfam" id="PF14791">
    <property type="entry name" value="DNA_pol_B_thumb"/>
    <property type="match status" value="1"/>
</dbReference>
<dbReference type="Pfam" id="PF14792">
    <property type="entry name" value="DNA_pol_B_palm"/>
    <property type="match status" value="1"/>
</dbReference>
<feature type="active site" description="Nucleophile; Schiff-base intermediate with DNA; for 5'-dRP lyase activity" evidence="15">
    <location>
        <position position="431"/>
    </location>
</feature>
<keyword evidence="7" id="KW-0235">DNA replication</keyword>
<dbReference type="EC" id="2.7.7.7" evidence="16"/>
<dbReference type="InterPro" id="IPR029398">
    <property type="entry name" value="PolB_thumb"/>
</dbReference>
<proteinExistence type="inferred from homology"/>
<dbReference type="InterPro" id="IPR002054">
    <property type="entry name" value="DNA-dir_DNA_pol_X"/>
</dbReference>
<keyword evidence="6 16" id="KW-0548">Nucleotidyltransferase</keyword>
<feature type="region of interest" description="Disordered" evidence="17">
    <location>
        <begin position="278"/>
        <end position="337"/>
    </location>
</feature>
<protein>
    <recommendedName>
        <fullName evidence="16">DNA polymerase</fullName>
        <ecNumber evidence="16">2.7.7.7</ecNumber>
    </recommendedName>
</protein>
<feature type="region of interest" description="Disordered" evidence="17">
    <location>
        <begin position="230"/>
        <end position="260"/>
    </location>
</feature>
<dbReference type="Pfam" id="PF00533">
    <property type="entry name" value="BRCT"/>
    <property type="match status" value="1"/>
</dbReference>
<gene>
    <name evidence="19" type="ORF">M409DRAFT_63493</name>
</gene>
<dbReference type="OrthoDB" id="205514at2759"/>